<accession>A0A7I8VHN1</accession>
<name>A0A7I8VHN1_9ANNE</name>
<sequence length="815" mass="94706">MAGNLESQDLDKDLLLEDFFDTSIKVLKDIGKLNVGINQRDKVEAILSTLLSSYCKRTSTIAFKFDYLASDELYTRLILNLYRIFLHPQAYKDKDFTDMLIAKFEQLRDKDCPKGYSITFSAIIDSIKQRWDNYDILMQSASKEQCVLLFQFNEREELIRCRIRLLIEAKQYNFALAVLNSWFQFEEASQSSELRSYAAINAYLQGHLHAFNYYITFFNCKDVGFILKFLKSSIKESKYFDWPSSSQPSTDFLNYPCICVPNPNFLHIQPNKLEKILYAVSNHKHVIQLIDDKTIDEGYGDLFLEWIKVINDNEKIISTIFKKNSSLSTKLLIIKITDVIDMLVHAGEAEEFFDLILRLVYQVLTDKNITGLESEEILTTPCLISDLSASLSLACTGIYQCLEIVAAEASFCYRPCEETLNLLIKVFRSQVTSDSCSTQLAVKSESGNDFESTINTAINVFRKFIFVDNYQGDPKQLRAALGELKKHSDKNLEWPEDIPKFEFAPLQSLYVERATAKTLYNIFSSLTKQKLQIVLNESILLSQTPTPEETSYQFLNKPELEIEYTNGNVNVSERDYQFDERANPEDPNKIENYLQYIENECPVYEKKVFEDHNHVEREELCLKKKFLFQQRARRLSRCRFLWNEERQRRVYDLSYKPWYLKNASYIPRKLKKLYRGKLGRKYKIDGVEFTVPEEENHSDGTALVPLSWIDDKTVTETYKNFISDNFNEFAVFISREIDEENNATITFYNGAHKLIAEVKLAAQAKCQQKLSLIDSVKMHSSEVRTNGNLVNDLPDFEFKYDASNRIFQNGCPRTN</sequence>
<organism evidence="1 2">
    <name type="scientific">Dimorphilus gyrociliatus</name>
    <dbReference type="NCBI Taxonomy" id="2664684"/>
    <lineage>
        <taxon>Eukaryota</taxon>
        <taxon>Metazoa</taxon>
        <taxon>Spiralia</taxon>
        <taxon>Lophotrochozoa</taxon>
        <taxon>Annelida</taxon>
        <taxon>Polychaeta</taxon>
        <taxon>Polychaeta incertae sedis</taxon>
        <taxon>Dinophilidae</taxon>
        <taxon>Dimorphilus</taxon>
    </lineage>
</organism>
<dbReference type="AlphaFoldDB" id="A0A7I8VHN1"/>
<evidence type="ECO:0000313" key="1">
    <source>
        <dbReference type="EMBL" id="CAD5115513.1"/>
    </source>
</evidence>
<evidence type="ECO:0000313" key="2">
    <source>
        <dbReference type="Proteomes" id="UP000549394"/>
    </source>
</evidence>
<proteinExistence type="predicted"/>
<gene>
    <name evidence="1" type="ORF">DGYR_LOCUS4245</name>
</gene>
<reference evidence="1 2" key="1">
    <citation type="submission" date="2020-08" db="EMBL/GenBank/DDBJ databases">
        <authorList>
            <person name="Hejnol A."/>
        </authorList>
    </citation>
    <scope>NUCLEOTIDE SEQUENCE [LARGE SCALE GENOMIC DNA]</scope>
</reference>
<protein>
    <submittedName>
        <fullName evidence="1">DgyrCDS4479</fullName>
    </submittedName>
</protein>
<comment type="caution">
    <text evidence="1">The sequence shown here is derived from an EMBL/GenBank/DDBJ whole genome shotgun (WGS) entry which is preliminary data.</text>
</comment>
<keyword evidence="2" id="KW-1185">Reference proteome</keyword>
<dbReference type="Proteomes" id="UP000549394">
    <property type="component" value="Unassembled WGS sequence"/>
</dbReference>
<dbReference type="EMBL" id="CAJFCJ010000006">
    <property type="protein sequence ID" value="CAD5115513.1"/>
    <property type="molecule type" value="Genomic_DNA"/>
</dbReference>